<dbReference type="Gene3D" id="1.10.8.100">
    <property type="entry name" value="Ribosomal RNA adenine dimethylase-like, domain 2"/>
    <property type="match status" value="1"/>
</dbReference>
<evidence type="ECO:0000256" key="1">
    <source>
        <dbReference type="ARBA" id="ARBA00022490"/>
    </source>
</evidence>
<comment type="function">
    <text evidence="7">Specifically dimethylates two adjacent adenosines (A1518 and A1519) in the loop of a conserved hairpin near the 3'-end of 16S rRNA in the 30S particle. May play a critical role in biogenesis of 30S subunits.</text>
</comment>
<name>A0ABQ0E268_9PORP</name>
<evidence type="ECO:0000313" key="11">
    <source>
        <dbReference type="Proteomes" id="UP001628220"/>
    </source>
</evidence>
<feature type="binding site" evidence="7 8">
    <location>
        <position position="113"/>
    </location>
    <ligand>
        <name>S-adenosyl-L-methionine</name>
        <dbReference type="ChEBI" id="CHEBI:59789"/>
    </ligand>
</feature>
<feature type="binding site" evidence="7 8">
    <location>
        <position position="64"/>
    </location>
    <ligand>
        <name>S-adenosyl-L-methionine</name>
        <dbReference type="ChEBI" id="CHEBI:59789"/>
    </ligand>
</feature>
<dbReference type="EMBL" id="BAAFSF010000002">
    <property type="protein sequence ID" value="GAB1251827.1"/>
    <property type="molecule type" value="Genomic_DNA"/>
</dbReference>
<comment type="similarity">
    <text evidence="7">Belongs to the class I-like SAM-binding methyltransferase superfamily. rRNA adenine N(6)-methyltransferase family. RsmA subfamily.</text>
</comment>
<keyword evidence="11" id="KW-1185">Reference proteome</keyword>
<organism evidence="10 11">
    <name type="scientific">Porphyromonas miyakawae</name>
    <dbReference type="NCBI Taxonomy" id="3137470"/>
    <lineage>
        <taxon>Bacteria</taxon>
        <taxon>Pseudomonadati</taxon>
        <taxon>Bacteroidota</taxon>
        <taxon>Bacteroidia</taxon>
        <taxon>Bacteroidales</taxon>
        <taxon>Porphyromonadaceae</taxon>
        <taxon>Porphyromonas</taxon>
    </lineage>
</organism>
<evidence type="ECO:0000256" key="4">
    <source>
        <dbReference type="ARBA" id="ARBA00022679"/>
    </source>
</evidence>
<keyword evidence="4 7" id="KW-0808">Transferase</keyword>
<reference evidence="10 11" key="1">
    <citation type="journal article" date="2025" name="Int. J. Syst. Evol. Microbiol.">
        <title>Desulfovibrio falkowii sp. nov., Porphyromonas miyakawae sp. nov., Mediterraneibacter flintii sp. nov. and Owariibacterium komagatae gen. nov., sp. nov., isolated from human faeces.</title>
        <authorList>
            <person name="Hamaguchi T."/>
            <person name="Ohara M."/>
            <person name="Hisatomi A."/>
            <person name="Sekiguchi K."/>
            <person name="Takeda J.I."/>
            <person name="Ueyama J."/>
            <person name="Ito M."/>
            <person name="Nishiwaki H."/>
            <person name="Ogi T."/>
            <person name="Hirayama M."/>
            <person name="Ohkuma M."/>
            <person name="Sakamoto M."/>
            <person name="Ohno K."/>
        </authorList>
    </citation>
    <scope>NUCLEOTIDE SEQUENCE [LARGE SCALE GENOMIC DNA]</scope>
    <source>
        <strain evidence="10 11">13CB11C</strain>
    </source>
</reference>
<protein>
    <recommendedName>
        <fullName evidence="7">Ribosomal RNA small subunit methyltransferase A</fullName>
        <ecNumber evidence="7">2.1.1.182</ecNumber>
    </recommendedName>
    <alternativeName>
        <fullName evidence="7">16S rRNA (adenine(1518)-N(6)/adenine(1519)-N(6))-dimethyltransferase</fullName>
    </alternativeName>
    <alternativeName>
        <fullName evidence="7">16S rRNA dimethyladenosine transferase</fullName>
    </alternativeName>
    <alternativeName>
        <fullName evidence="7">16S rRNA dimethylase</fullName>
    </alternativeName>
    <alternativeName>
        <fullName evidence="7">S-adenosylmethionine-6-N', N'-adenosyl(rRNA) dimethyltransferase</fullName>
    </alternativeName>
</protein>
<dbReference type="HAMAP" id="MF_00607">
    <property type="entry name" value="16SrRNA_methyltr_A"/>
    <property type="match status" value="1"/>
</dbReference>
<dbReference type="InterPro" id="IPR023165">
    <property type="entry name" value="rRNA_Ade_diMease-like_C"/>
</dbReference>
<keyword evidence="6 7" id="KW-0694">RNA-binding</keyword>
<feature type="binding site" evidence="7 8">
    <location>
        <position position="17"/>
    </location>
    <ligand>
        <name>S-adenosyl-L-methionine</name>
        <dbReference type="ChEBI" id="CHEBI:59789"/>
    </ligand>
</feature>
<keyword evidence="1 7" id="KW-0963">Cytoplasm</keyword>
<feature type="binding site" evidence="7 8">
    <location>
        <position position="43"/>
    </location>
    <ligand>
        <name>S-adenosyl-L-methionine</name>
        <dbReference type="ChEBI" id="CHEBI:59789"/>
    </ligand>
</feature>
<dbReference type="PROSITE" id="PS01131">
    <property type="entry name" value="RRNA_A_DIMETH"/>
    <property type="match status" value="1"/>
</dbReference>
<proteinExistence type="inferred from homology"/>
<dbReference type="InterPro" id="IPR011530">
    <property type="entry name" value="rRNA_adenine_dimethylase"/>
</dbReference>
<dbReference type="Proteomes" id="UP001628220">
    <property type="component" value="Unassembled WGS sequence"/>
</dbReference>
<keyword evidence="2 7" id="KW-0698">rRNA processing</keyword>
<dbReference type="PANTHER" id="PTHR11727:SF7">
    <property type="entry name" value="DIMETHYLADENOSINE TRANSFERASE-RELATED"/>
    <property type="match status" value="1"/>
</dbReference>
<evidence type="ECO:0000313" key="10">
    <source>
        <dbReference type="EMBL" id="GAB1251827.1"/>
    </source>
</evidence>
<feature type="binding site" evidence="7 8">
    <location>
        <position position="90"/>
    </location>
    <ligand>
        <name>S-adenosyl-L-methionine</name>
        <dbReference type="ChEBI" id="CHEBI:59789"/>
    </ligand>
</feature>
<comment type="subcellular location">
    <subcellularLocation>
        <location evidence="7">Cytoplasm</location>
    </subcellularLocation>
</comment>
<dbReference type="SUPFAM" id="SSF53335">
    <property type="entry name" value="S-adenosyl-L-methionine-dependent methyltransferases"/>
    <property type="match status" value="1"/>
</dbReference>
<gene>
    <name evidence="7 10" type="primary">rsmA</name>
    <name evidence="7" type="synonym">ksgA</name>
    <name evidence="10" type="ORF">Tsumi_09320</name>
</gene>
<keyword evidence="3 7" id="KW-0489">Methyltransferase</keyword>
<comment type="caution">
    <text evidence="10">The sequence shown here is derived from an EMBL/GenBank/DDBJ whole genome shotgun (WGS) entry which is preliminary data.</text>
</comment>
<dbReference type="PANTHER" id="PTHR11727">
    <property type="entry name" value="DIMETHYLADENOSINE TRANSFERASE"/>
    <property type="match status" value="1"/>
</dbReference>
<evidence type="ECO:0000256" key="5">
    <source>
        <dbReference type="ARBA" id="ARBA00022691"/>
    </source>
</evidence>
<evidence type="ECO:0000256" key="2">
    <source>
        <dbReference type="ARBA" id="ARBA00022552"/>
    </source>
</evidence>
<dbReference type="Gene3D" id="3.40.50.150">
    <property type="entry name" value="Vaccinia Virus protein VP39"/>
    <property type="match status" value="1"/>
</dbReference>
<evidence type="ECO:0000256" key="3">
    <source>
        <dbReference type="ARBA" id="ARBA00022603"/>
    </source>
</evidence>
<accession>A0ABQ0E268</accession>
<feature type="binding site" evidence="7 8">
    <location>
        <position position="15"/>
    </location>
    <ligand>
        <name>S-adenosyl-L-methionine</name>
        <dbReference type="ChEBI" id="CHEBI:59789"/>
    </ligand>
</feature>
<dbReference type="PROSITE" id="PS51689">
    <property type="entry name" value="SAM_RNA_A_N6_MT"/>
    <property type="match status" value="1"/>
</dbReference>
<dbReference type="InterPro" id="IPR020596">
    <property type="entry name" value="rRNA_Ade_Mease_Trfase_CS"/>
</dbReference>
<dbReference type="EC" id="2.1.1.182" evidence="7"/>
<sequence>MPLRNVRPKKALGQHFLTDPLIARRIAETIPESFRSLPVLEIGPGMGILTRELMDICPDLYLLEIDGESIDYLSAAFPSLFAEQRVVKGDVLRCTDEAFIPGKPDTAFVMTGNYPYNISGRLFFRIFELHDRIPCCTGMLQKEVAERLTAGPGSRTYGILSVLLHTWYDAEYLFTVDKSDFNPPPKVHGGVLRLTRNSRTALPCDEKLFVLTVKTAFNQRRKTLRNALRRLFPEDFDFSQVDLFTKRAEQLDVPDFIQLTRLVEEHGSEKPLIST</sequence>
<feature type="domain" description="Ribosomal RNA adenine methylase transferase N-terminal" evidence="9">
    <location>
        <begin position="22"/>
        <end position="198"/>
    </location>
</feature>
<evidence type="ECO:0000256" key="6">
    <source>
        <dbReference type="ARBA" id="ARBA00022884"/>
    </source>
</evidence>
<dbReference type="InterPro" id="IPR020598">
    <property type="entry name" value="rRNA_Ade_methylase_Trfase_N"/>
</dbReference>
<dbReference type="NCBIfam" id="TIGR00755">
    <property type="entry name" value="ksgA"/>
    <property type="match status" value="1"/>
</dbReference>
<keyword evidence="5 7" id="KW-0949">S-adenosyl-L-methionine</keyword>
<dbReference type="SMART" id="SM00650">
    <property type="entry name" value="rADc"/>
    <property type="match status" value="1"/>
</dbReference>
<dbReference type="InterPro" id="IPR029063">
    <property type="entry name" value="SAM-dependent_MTases_sf"/>
</dbReference>
<comment type="catalytic activity">
    <reaction evidence="7">
        <text>adenosine(1518)/adenosine(1519) in 16S rRNA + 4 S-adenosyl-L-methionine = N(6)-dimethyladenosine(1518)/N(6)-dimethyladenosine(1519) in 16S rRNA + 4 S-adenosyl-L-homocysteine + 4 H(+)</text>
        <dbReference type="Rhea" id="RHEA:19609"/>
        <dbReference type="Rhea" id="RHEA-COMP:10232"/>
        <dbReference type="Rhea" id="RHEA-COMP:10233"/>
        <dbReference type="ChEBI" id="CHEBI:15378"/>
        <dbReference type="ChEBI" id="CHEBI:57856"/>
        <dbReference type="ChEBI" id="CHEBI:59789"/>
        <dbReference type="ChEBI" id="CHEBI:74411"/>
        <dbReference type="ChEBI" id="CHEBI:74493"/>
        <dbReference type="EC" id="2.1.1.182"/>
    </reaction>
</comment>
<evidence type="ECO:0000256" key="8">
    <source>
        <dbReference type="PROSITE-ProRule" id="PRU01026"/>
    </source>
</evidence>
<dbReference type="Pfam" id="PF00398">
    <property type="entry name" value="RrnaAD"/>
    <property type="match status" value="1"/>
</dbReference>
<dbReference type="InterPro" id="IPR001737">
    <property type="entry name" value="KsgA/Erm"/>
</dbReference>
<evidence type="ECO:0000259" key="9">
    <source>
        <dbReference type="SMART" id="SM00650"/>
    </source>
</evidence>
<evidence type="ECO:0000256" key="7">
    <source>
        <dbReference type="HAMAP-Rule" id="MF_00607"/>
    </source>
</evidence>